<keyword evidence="3" id="KW-1133">Transmembrane helix</keyword>
<dbReference type="PANTHER" id="PTHR10587:SF125">
    <property type="entry name" value="POLYSACCHARIDE DEACETYLASE YHEN-RELATED"/>
    <property type="match status" value="1"/>
</dbReference>
<dbReference type="PROSITE" id="PS51677">
    <property type="entry name" value="NODB"/>
    <property type="match status" value="1"/>
</dbReference>
<feature type="transmembrane region" description="Helical" evidence="3">
    <location>
        <begin position="39"/>
        <end position="58"/>
    </location>
</feature>
<reference evidence="5 6" key="1">
    <citation type="submission" date="2020-01" db="EMBL/GenBank/DDBJ databases">
        <title>Whole-genome sequence of Heliobacterium undosum DSM 13378.</title>
        <authorList>
            <person name="Kyndt J.A."/>
            <person name="Meyer T.E."/>
        </authorList>
    </citation>
    <scope>NUCLEOTIDE SEQUENCE [LARGE SCALE GENOMIC DNA]</scope>
    <source>
        <strain evidence="5 6">DSM 13378</strain>
    </source>
</reference>
<dbReference type="CDD" id="cd10944">
    <property type="entry name" value="CE4_SmPgdA_like"/>
    <property type="match status" value="1"/>
</dbReference>
<gene>
    <name evidence="5" type="ORF">GTO91_07960</name>
</gene>
<dbReference type="RefSeq" id="WP_161257446.1">
    <property type="nucleotide sequence ID" value="NZ_WXEY01000006.1"/>
</dbReference>
<dbReference type="Proteomes" id="UP000463470">
    <property type="component" value="Unassembled WGS sequence"/>
</dbReference>
<evidence type="ECO:0000256" key="3">
    <source>
        <dbReference type="SAM" id="Phobius"/>
    </source>
</evidence>
<dbReference type="EMBL" id="WXEY01000006">
    <property type="protein sequence ID" value="MZP29638.1"/>
    <property type="molecule type" value="Genomic_DNA"/>
</dbReference>
<accession>A0A845L7E2</accession>
<dbReference type="PANTHER" id="PTHR10587">
    <property type="entry name" value="GLYCOSYL TRANSFERASE-RELATED"/>
    <property type="match status" value="1"/>
</dbReference>
<evidence type="ECO:0000256" key="1">
    <source>
        <dbReference type="SAM" id="Coils"/>
    </source>
</evidence>
<keyword evidence="3" id="KW-0472">Membrane</keyword>
<dbReference type="AlphaFoldDB" id="A0A845L7E2"/>
<evidence type="ECO:0000256" key="2">
    <source>
        <dbReference type="SAM" id="MobiDB-lite"/>
    </source>
</evidence>
<keyword evidence="1" id="KW-0175">Coiled coil</keyword>
<dbReference type="GO" id="GO:0016810">
    <property type="term" value="F:hydrolase activity, acting on carbon-nitrogen (but not peptide) bonds"/>
    <property type="evidence" value="ECO:0007669"/>
    <property type="project" value="InterPro"/>
</dbReference>
<evidence type="ECO:0000313" key="5">
    <source>
        <dbReference type="EMBL" id="MZP29638.1"/>
    </source>
</evidence>
<keyword evidence="3" id="KW-0812">Transmembrane</keyword>
<comment type="caution">
    <text evidence="5">The sequence shown here is derived from an EMBL/GenBank/DDBJ whole genome shotgun (WGS) entry which is preliminary data.</text>
</comment>
<sequence length="313" mass="34393">MQGDGLAAEEPVNEAAGGPGGGQPSGGQRLADKATALQLFAFFTLAALLALLAQAGLVNQTLKNQQIQYRSEIETLREQVRQMNERVEQLQRQHPNRNGVITENVPEKKTAYLTFDDGPSENTLAVLNILARYQVKATFFVNGNPTDFGRAAYRRIAQEGHALGNHTYSHLYRKVYASIESFMEDVRRLDDLIAEATGIRPDILRFPGGSNNLVSPGRGFMIALSQRVVEAGYQYFDWNVDSLDASKATPDRAVIVNAVARQSAGQKAVIVLFHDSPAKKTTVEALPAIIERLQHEGYGFDVLSKSAYAVKFL</sequence>
<dbReference type="InterPro" id="IPR011330">
    <property type="entry name" value="Glyco_hydro/deAcase_b/a-brl"/>
</dbReference>
<name>A0A845L7E2_9FIRM</name>
<dbReference type="Pfam" id="PF01522">
    <property type="entry name" value="Polysacc_deac_1"/>
    <property type="match status" value="1"/>
</dbReference>
<feature type="domain" description="NodB homology" evidence="4">
    <location>
        <begin position="109"/>
        <end position="301"/>
    </location>
</feature>
<dbReference type="Gene3D" id="3.20.20.370">
    <property type="entry name" value="Glycoside hydrolase/deacetylase"/>
    <property type="match status" value="1"/>
</dbReference>
<evidence type="ECO:0000259" key="4">
    <source>
        <dbReference type="PROSITE" id="PS51677"/>
    </source>
</evidence>
<feature type="coiled-coil region" evidence="1">
    <location>
        <begin position="59"/>
        <end position="93"/>
    </location>
</feature>
<evidence type="ECO:0000313" key="6">
    <source>
        <dbReference type="Proteomes" id="UP000463470"/>
    </source>
</evidence>
<keyword evidence="6" id="KW-1185">Reference proteome</keyword>
<organism evidence="5 6">
    <name type="scientific">Heliomicrobium undosum</name>
    <dbReference type="NCBI Taxonomy" id="121734"/>
    <lineage>
        <taxon>Bacteria</taxon>
        <taxon>Bacillati</taxon>
        <taxon>Bacillota</taxon>
        <taxon>Clostridia</taxon>
        <taxon>Eubacteriales</taxon>
        <taxon>Heliobacteriaceae</taxon>
        <taxon>Heliomicrobium</taxon>
    </lineage>
</organism>
<protein>
    <submittedName>
        <fullName evidence="5">Polysaccharide deacetylase family protein</fullName>
    </submittedName>
</protein>
<dbReference type="InterPro" id="IPR050248">
    <property type="entry name" value="Polysacc_deacetylase_ArnD"/>
</dbReference>
<dbReference type="GO" id="GO:0005975">
    <property type="term" value="P:carbohydrate metabolic process"/>
    <property type="evidence" value="ECO:0007669"/>
    <property type="project" value="InterPro"/>
</dbReference>
<feature type="region of interest" description="Disordered" evidence="2">
    <location>
        <begin position="1"/>
        <end position="29"/>
    </location>
</feature>
<proteinExistence type="predicted"/>
<dbReference type="OrthoDB" id="258610at2"/>
<dbReference type="SUPFAM" id="SSF88713">
    <property type="entry name" value="Glycoside hydrolase/deacetylase"/>
    <property type="match status" value="1"/>
</dbReference>
<dbReference type="InterPro" id="IPR002509">
    <property type="entry name" value="NODB_dom"/>
</dbReference>